<feature type="compositionally biased region" description="Basic and acidic residues" evidence="1">
    <location>
        <begin position="39"/>
        <end position="50"/>
    </location>
</feature>
<feature type="non-terminal residue" evidence="2">
    <location>
        <position position="98"/>
    </location>
</feature>
<feature type="non-terminal residue" evidence="2">
    <location>
        <position position="1"/>
    </location>
</feature>
<evidence type="ECO:0000256" key="1">
    <source>
        <dbReference type="SAM" id="MobiDB-lite"/>
    </source>
</evidence>
<reference evidence="3" key="1">
    <citation type="submission" date="2017-01" db="EMBL/GenBank/DDBJ databases">
        <title>Comparative genomics of anhydrobiosis in the tardigrade Hypsibius dujardini.</title>
        <authorList>
            <person name="Yoshida Y."/>
            <person name="Koutsovoulos G."/>
            <person name="Laetsch D."/>
            <person name="Stevens L."/>
            <person name="Kumar S."/>
            <person name="Horikawa D."/>
            <person name="Ishino K."/>
            <person name="Komine S."/>
            <person name="Tomita M."/>
            <person name="Blaxter M."/>
            <person name="Arakawa K."/>
        </authorList>
    </citation>
    <scope>NUCLEOTIDE SEQUENCE [LARGE SCALE GENOMIC DNA]</scope>
    <source>
        <strain evidence="3">Z151</strain>
    </source>
</reference>
<organism evidence="2 3">
    <name type="scientific">Hypsibius exemplaris</name>
    <name type="common">Freshwater tardigrade</name>
    <dbReference type="NCBI Taxonomy" id="2072580"/>
    <lineage>
        <taxon>Eukaryota</taxon>
        <taxon>Metazoa</taxon>
        <taxon>Ecdysozoa</taxon>
        <taxon>Tardigrada</taxon>
        <taxon>Eutardigrada</taxon>
        <taxon>Parachela</taxon>
        <taxon>Hypsibioidea</taxon>
        <taxon>Hypsibiidae</taxon>
        <taxon>Hypsibius</taxon>
    </lineage>
</organism>
<dbReference type="AlphaFoldDB" id="A0A1W0WNL6"/>
<feature type="region of interest" description="Disordered" evidence="1">
    <location>
        <begin position="34"/>
        <end position="63"/>
    </location>
</feature>
<protein>
    <submittedName>
        <fullName evidence="2">Uncharacterized protein</fullName>
    </submittedName>
</protein>
<name>A0A1W0WNL6_HYPEX</name>
<sequence length="98" mass="11061">NERASGTRDPGCEFGRQRRVSHDAELLRHAQCQLHHHPGRDGGRAGLDGRHQRRLRGSRTRSLPPAAVRGFRRQLGVPGDIPQPTFTNYFLTQSAIRM</sequence>
<evidence type="ECO:0000313" key="3">
    <source>
        <dbReference type="Proteomes" id="UP000192578"/>
    </source>
</evidence>
<dbReference type="Proteomes" id="UP000192578">
    <property type="component" value="Unassembled WGS sequence"/>
</dbReference>
<keyword evidence="3" id="KW-1185">Reference proteome</keyword>
<comment type="caution">
    <text evidence="2">The sequence shown here is derived from an EMBL/GenBank/DDBJ whole genome shotgun (WGS) entry which is preliminary data.</text>
</comment>
<gene>
    <name evidence="2" type="ORF">BV898_20152</name>
</gene>
<proteinExistence type="predicted"/>
<accession>A0A1W0WNL6</accession>
<dbReference type="EMBL" id="MTYJ01000070">
    <property type="protein sequence ID" value="OQV16769.1"/>
    <property type="molecule type" value="Genomic_DNA"/>
</dbReference>
<evidence type="ECO:0000313" key="2">
    <source>
        <dbReference type="EMBL" id="OQV16769.1"/>
    </source>
</evidence>